<dbReference type="Proteomes" id="UP000326924">
    <property type="component" value="Unassembled WGS sequence"/>
</dbReference>
<reference evidence="3 4" key="1">
    <citation type="submission" date="2019-09" db="EMBL/GenBank/DDBJ databases">
        <title>Draft genome of the ectomycorrhizal ascomycete Sphaerosporella brunnea.</title>
        <authorList>
            <consortium name="DOE Joint Genome Institute"/>
            <person name="Benucci G.M."/>
            <person name="Marozzi G."/>
            <person name="Antonielli L."/>
            <person name="Sanchez S."/>
            <person name="Marco P."/>
            <person name="Wang X."/>
            <person name="Falini L.B."/>
            <person name="Barry K."/>
            <person name="Haridas S."/>
            <person name="Lipzen A."/>
            <person name="Labutti K."/>
            <person name="Grigoriev I.V."/>
            <person name="Murat C."/>
            <person name="Martin F."/>
            <person name="Albertini E."/>
            <person name="Donnini D."/>
            <person name="Bonito G."/>
        </authorList>
    </citation>
    <scope>NUCLEOTIDE SEQUENCE [LARGE SCALE GENOMIC DNA]</scope>
    <source>
        <strain evidence="3 4">Sb_GMNB300</strain>
    </source>
</reference>
<evidence type="ECO:0000256" key="2">
    <source>
        <dbReference type="SAM" id="SignalP"/>
    </source>
</evidence>
<dbReference type="PANTHER" id="PTHR30006:SF2">
    <property type="entry name" value="ABC TRANSPORTER SUBSTRATE-BINDING PROTEIN"/>
    <property type="match status" value="1"/>
</dbReference>
<accession>A0A5J5F2S4</accession>
<evidence type="ECO:0000313" key="4">
    <source>
        <dbReference type="Proteomes" id="UP000326924"/>
    </source>
</evidence>
<dbReference type="Pfam" id="PF13343">
    <property type="entry name" value="SBP_bac_6"/>
    <property type="match status" value="1"/>
</dbReference>
<feature type="chain" id="PRO_5023831054" description="ABC-type Fe3+ transport system" evidence="2">
    <location>
        <begin position="23"/>
        <end position="359"/>
    </location>
</feature>
<keyword evidence="1 2" id="KW-0732">Signal</keyword>
<evidence type="ECO:0000313" key="3">
    <source>
        <dbReference type="EMBL" id="KAA8910276.1"/>
    </source>
</evidence>
<proteinExistence type="predicted"/>
<dbReference type="SUPFAM" id="SSF53850">
    <property type="entry name" value="Periplasmic binding protein-like II"/>
    <property type="match status" value="1"/>
</dbReference>
<organism evidence="3 4">
    <name type="scientific">Sphaerosporella brunnea</name>
    <dbReference type="NCBI Taxonomy" id="1250544"/>
    <lineage>
        <taxon>Eukaryota</taxon>
        <taxon>Fungi</taxon>
        <taxon>Dikarya</taxon>
        <taxon>Ascomycota</taxon>
        <taxon>Pezizomycotina</taxon>
        <taxon>Pezizomycetes</taxon>
        <taxon>Pezizales</taxon>
        <taxon>Pyronemataceae</taxon>
        <taxon>Sphaerosporella</taxon>
    </lineage>
</organism>
<feature type="signal peptide" evidence="2">
    <location>
        <begin position="1"/>
        <end position="22"/>
    </location>
</feature>
<evidence type="ECO:0000256" key="1">
    <source>
        <dbReference type="ARBA" id="ARBA00022729"/>
    </source>
</evidence>
<gene>
    <name evidence="3" type="ORF">FN846DRAFT_775469</name>
</gene>
<comment type="caution">
    <text evidence="3">The sequence shown here is derived from an EMBL/GenBank/DDBJ whole genome shotgun (WGS) entry which is preliminary data.</text>
</comment>
<evidence type="ECO:0008006" key="5">
    <source>
        <dbReference type="Google" id="ProtNLM"/>
    </source>
</evidence>
<name>A0A5J5F2S4_9PEZI</name>
<dbReference type="EMBL" id="VXIS01000048">
    <property type="protein sequence ID" value="KAA8910276.1"/>
    <property type="molecule type" value="Genomic_DNA"/>
</dbReference>
<dbReference type="OrthoDB" id="124329at2759"/>
<dbReference type="PANTHER" id="PTHR30006">
    <property type="entry name" value="THIAMINE-BINDING PERIPLASMIC PROTEIN-RELATED"/>
    <property type="match status" value="1"/>
</dbReference>
<protein>
    <recommendedName>
        <fullName evidence="5">ABC-type Fe3+ transport system</fullName>
    </recommendedName>
</protein>
<dbReference type="Gene3D" id="3.40.190.10">
    <property type="entry name" value="Periplasmic binding protein-like II"/>
    <property type="match status" value="2"/>
</dbReference>
<dbReference type="InParanoid" id="A0A5J5F2S4"/>
<dbReference type="AlphaFoldDB" id="A0A5J5F2S4"/>
<sequence length="359" mass="40875">MRLSTVPAILASVLALASPALSTPSNRATDIERRDLRQIYAAARKESGVLQVAWGGDEQSDSVAAAFESLFPEVKVNVTVDLSKYWDMKTDRAFLETGSDCVDAAFLQTMHDYPRWKSEGRLMPYKFREWEDVDPRLKDEEGYYLGAFFYNFGPIIYNENKLPAGAEIPKTYQDFLKPEWKNKLVLTYPNDDDAIAFLFSIIIEKYGWKWFSALISQNVHWVRGTATPGKILSQPSSQAAISFTTFPTGESNIKLVLPEDNYMCWPQRGAIFSSTKMPESARLFLSWVMGDDYQRNWQRNGLAGTRNGFGAQEMFQKEFVDPLAFEKFMVDRTKVEWYKLQFESQIGTAQGLSPLVDGI</sequence>
<keyword evidence="4" id="KW-1185">Reference proteome</keyword>